<dbReference type="InterPro" id="IPR002751">
    <property type="entry name" value="CbiM/NikMN"/>
</dbReference>
<protein>
    <submittedName>
        <fullName evidence="8">Cobalamin biosynthesis protein CbiM</fullName>
    </submittedName>
</protein>
<dbReference type="Proteomes" id="UP000215367">
    <property type="component" value="Unassembled WGS sequence"/>
</dbReference>
<reference evidence="8 9" key="1">
    <citation type="submission" date="2017-07" db="EMBL/GenBank/DDBJ databases">
        <title>Whole genome sequence of Azospirillum brasilense 2A1, a potential biofertilizer strain.</title>
        <authorList>
            <person name="Fontana C.A."/>
            <person name="Toffoli L.M."/>
            <person name="Salazar S.M."/>
            <person name="Puglisi E."/>
            <person name="Pedraza R."/>
            <person name="Bassi D."/>
            <person name="Cocconcelli P.S."/>
        </authorList>
    </citation>
    <scope>NUCLEOTIDE SEQUENCE [LARGE SCALE GENOMIC DNA]</scope>
    <source>
        <strain evidence="8 9">2A1</strain>
        <plasmid evidence="8">unnamed</plasmid>
    </source>
</reference>
<dbReference type="GO" id="GO:0005886">
    <property type="term" value="C:plasma membrane"/>
    <property type="evidence" value="ECO:0007669"/>
    <property type="project" value="UniProtKB-SubCell"/>
</dbReference>
<gene>
    <name evidence="8" type="ORF">CHT98_18220</name>
</gene>
<dbReference type="Pfam" id="PF01891">
    <property type="entry name" value="CbiM"/>
    <property type="match status" value="1"/>
</dbReference>
<comment type="caution">
    <text evidence="8">The sequence shown here is derived from an EMBL/GenBank/DDBJ whole genome shotgun (WGS) entry which is preliminary data.</text>
</comment>
<name>A0A235HBE5_AZOBR</name>
<keyword evidence="3" id="KW-1003">Cell membrane</keyword>
<evidence type="ECO:0000256" key="7">
    <source>
        <dbReference type="SAM" id="Phobius"/>
    </source>
</evidence>
<evidence type="ECO:0000256" key="5">
    <source>
        <dbReference type="ARBA" id="ARBA00022989"/>
    </source>
</evidence>
<dbReference type="EMBL" id="NOWT01000018">
    <property type="protein sequence ID" value="OYD82834.1"/>
    <property type="molecule type" value="Genomic_DNA"/>
</dbReference>
<comment type="subcellular location">
    <subcellularLocation>
        <location evidence="1">Cell membrane</location>
        <topology evidence="1">Multi-pass membrane protein</topology>
    </subcellularLocation>
</comment>
<sequence length="217" mass="23345">MHIEPGMLSAAKIVGANAAALGFLATHAPAFLRRPIEWIKALLAAVFFSIFMEVWHQPVGPSELHFIGASAIYFIFGFPATLFGFGIGLALQSLLFEPQDLVHLAVNSLSLMVPLVCAHAMGGKRLLESGGVASIRWSSVLRFDAVYYSGVVAMVGFWLMLGERATVFTDWAIFAAAYLPVVLCEPAISCGLLRALGRLDADNPLLRVTTLRSPALA</sequence>
<evidence type="ECO:0000256" key="2">
    <source>
        <dbReference type="ARBA" id="ARBA00022448"/>
    </source>
</evidence>
<keyword evidence="8" id="KW-0614">Plasmid</keyword>
<accession>A0A235HBE5</accession>
<feature type="transmembrane region" description="Helical" evidence="7">
    <location>
        <begin position="67"/>
        <end position="95"/>
    </location>
</feature>
<dbReference type="AlphaFoldDB" id="A0A235HBE5"/>
<organism evidence="8 9">
    <name type="scientific">Azospirillum brasilense</name>
    <dbReference type="NCBI Taxonomy" id="192"/>
    <lineage>
        <taxon>Bacteria</taxon>
        <taxon>Pseudomonadati</taxon>
        <taxon>Pseudomonadota</taxon>
        <taxon>Alphaproteobacteria</taxon>
        <taxon>Rhodospirillales</taxon>
        <taxon>Azospirillaceae</taxon>
        <taxon>Azospirillum</taxon>
    </lineage>
</organism>
<feature type="transmembrane region" description="Helical" evidence="7">
    <location>
        <begin position="38"/>
        <end position="55"/>
    </location>
</feature>
<dbReference type="GO" id="GO:0000041">
    <property type="term" value="P:transition metal ion transport"/>
    <property type="evidence" value="ECO:0007669"/>
    <property type="project" value="InterPro"/>
</dbReference>
<evidence type="ECO:0000256" key="6">
    <source>
        <dbReference type="ARBA" id="ARBA00023136"/>
    </source>
</evidence>
<keyword evidence="2" id="KW-0813">Transport</keyword>
<feature type="transmembrane region" description="Helical" evidence="7">
    <location>
        <begin position="143"/>
        <end position="161"/>
    </location>
</feature>
<evidence type="ECO:0000256" key="4">
    <source>
        <dbReference type="ARBA" id="ARBA00022692"/>
    </source>
</evidence>
<geneLocation type="plasmid" evidence="8">
    <name>unnamed</name>
</geneLocation>
<dbReference type="RefSeq" id="WP_094304921.1">
    <property type="nucleotide sequence ID" value="NZ_NOWT01000018.1"/>
</dbReference>
<keyword evidence="4 7" id="KW-0812">Transmembrane</keyword>
<feature type="transmembrane region" description="Helical" evidence="7">
    <location>
        <begin position="12"/>
        <end position="32"/>
    </location>
</feature>
<proteinExistence type="predicted"/>
<feature type="transmembrane region" description="Helical" evidence="7">
    <location>
        <begin position="173"/>
        <end position="197"/>
    </location>
</feature>
<evidence type="ECO:0000256" key="3">
    <source>
        <dbReference type="ARBA" id="ARBA00022475"/>
    </source>
</evidence>
<feature type="transmembrane region" description="Helical" evidence="7">
    <location>
        <begin position="101"/>
        <end position="122"/>
    </location>
</feature>
<evidence type="ECO:0000313" key="8">
    <source>
        <dbReference type="EMBL" id="OYD82834.1"/>
    </source>
</evidence>
<keyword evidence="5 7" id="KW-1133">Transmembrane helix</keyword>
<evidence type="ECO:0000313" key="9">
    <source>
        <dbReference type="Proteomes" id="UP000215367"/>
    </source>
</evidence>
<keyword evidence="6 7" id="KW-0472">Membrane</keyword>
<evidence type="ECO:0000256" key="1">
    <source>
        <dbReference type="ARBA" id="ARBA00004651"/>
    </source>
</evidence>
<dbReference type="Gene3D" id="1.10.1760.20">
    <property type="match status" value="1"/>
</dbReference>